<dbReference type="Gene3D" id="1.10.1660.10">
    <property type="match status" value="1"/>
</dbReference>
<feature type="coiled-coil region" evidence="2">
    <location>
        <begin position="83"/>
        <end position="110"/>
    </location>
</feature>
<dbReference type="OrthoDB" id="9811174at2"/>
<organism evidence="4 5">
    <name type="scientific">Paenibacillus taihuensis</name>
    <dbReference type="NCBI Taxonomy" id="1156355"/>
    <lineage>
        <taxon>Bacteria</taxon>
        <taxon>Bacillati</taxon>
        <taxon>Bacillota</taxon>
        <taxon>Bacilli</taxon>
        <taxon>Bacillales</taxon>
        <taxon>Paenibacillaceae</taxon>
        <taxon>Paenibacillus</taxon>
    </lineage>
</organism>
<dbReference type="Pfam" id="PF13411">
    <property type="entry name" value="MerR_1"/>
    <property type="match status" value="1"/>
</dbReference>
<dbReference type="PANTHER" id="PTHR30204:SF82">
    <property type="entry name" value="TRANSCRIPTIONAL REGULATOR, MERR FAMILY"/>
    <property type="match status" value="1"/>
</dbReference>
<dbReference type="PROSITE" id="PS50937">
    <property type="entry name" value="HTH_MERR_2"/>
    <property type="match status" value="1"/>
</dbReference>
<dbReference type="CDD" id="cd01109">
    <property type="entry name" value="HTH_YyaN"/>
    <property type="match status" value="1"/>
</dbReference>
<dbReference type="InterPro" id="IPR009061">
    <property type="entry name" value="DNA-bd_dom_put_sf"/>
</dbReference>
<accession>A0A3D9RU12</accession>
<evidence type="ECO:0000259" key="3">
    <source>
        <dbReference type="PROSITE" id="PS50937"/>
    </source>
</evidence>
<evidence type="ECO:0000256" key="1">
    <source>
        <dbReference type="ARBA" id="ARBA00023125"/>
    </source>
</evidence>
<dbReference type="SUPFAM" id="SSF46955">
    <property type="entry name" value="Putative DNA-binding domain"/>
    <property type="match status" value="1"/>
</dbReference>
<evidence type="ECO:0000313" key="4">
    <source>
        <dbReference type="EMBL" id="REE80185.1"/>
    </source>
</evidence>
<dbReference type="InterPro" id="IPR047057">
    <property type="entry name" value="MerR_fam"/>
</dbReference>
<keyword evidence="1 4" id="KW-0238">DNA-binding</keyword>
<proteinExistence type="predicted"/>
<dbReference type="EMBL" id="QTTN01000021">
    <property type="protein sequence ID" value="REE80185.1"/>
    <property type="molecule type" value="Genomic_DNA"/>
</dbReference>
<evidence type="ECO:0000256" key="2">
    <source>
        <dbReference type="SAM" id="Coils"/>
    </source>
</evidence>
<reference evidence="4 5" key="1">
    <citation type="submission" date="2018-08" db="EMBL/GenBank/DDBJ databases">
        <title>Genomic Encyclopedia of Type Strains, Phase III (KMG-III): the genomes of soil and plant-associated and newly described type strains.</title>
        <authorList>
            <person name="Whitman W."/>
        </authorList>
    </citation>
    <scope>NUCLEOTIDE SEQUENCE [LARGE SCALE GENOMIC DNA]</scope>
    <source>
        <strain evidence="4 5">CGMCC 1.10966</strain>
    </source>
</reference>
<evidence type="ECO:0000313" key="5">
    <source>
        <dbReference type="Proteomes" id="UP000256304"/>
    </source>
</evidence>
<protein>
    <submittedName>
        <fullName evidence="4">DNA-binding transcriptional MerR regulator</fullName>
    </submittedName>
</protein>
<dbReference type="InterPro" id="IPR000551">
    <property type="entry name" value="MerR-type_HTH_dom"/>
</dbReference>
<sequence>MNYTINEVAQKFGLSAHTLRYYDKEGLLPFIERTTSGNRVFTDADLNWVALICCLKDTGMPIKEMKTYSQWATLGAETIDERKQMLTEHRLEVTRQIEKLQQNLKLIDEKIEFYNDPDNIELMEKMKERVRSRAN</sequence>
<dbReference type="Proteomes" id="UP000256304">
    <property type="component" value="Unassembled WGS sequence"/>
</dbReference>
<dbReference type="PRINTS" id="PR00040">
    <property type="entry name" value="HTHMERR"/>
</dbReference>
<name>A0A3D9RU12_9BACL</name>
<dbReference type="GO" id="GO:0003700">
    <property type="term" value="F:DNA-binding transcription factor activity"/>
    <property type="evidence" value="ECO:0007669"/>
    <property type="project" value="InterPro"/>
</dbReference>
<dbReference type="AlphaFoldDB" id="A0A3D9RU12"/>
<gene>
    <name evidence="4" type="ORF">A8990_12134</name>
</gene>
<comment type="caution">
    <text evidence="4">The sequence shown here is derived from an EMBL/GenBank/DDBJ whole genome shotgun (WGS) entry which is preliminary data.</text>
</comment>
<keyword evidence="2" id="KW-0175">Coiled coil</keyword>
<keyword evidence="5" id="KW-1185">Reference proteome</keyword>
<feature type="domain" description="HTH merR-type" evidence="3">
    <location>
        <begin position="2"/>
        <end position="71"/>
    </location>
</feature>
<dbReference type="SMART" id="SM00422">
    <property type="entry name" value="HTH_MERR"/>
    <property type="match status" value="1"/>
</dbReference>
<dbReference type="PANTHER" id="PTHR30204">
    <property type="entry name" value="REDOX-CYCLING DRUG-SENSING TRANSCRIPTIONAL ACTIVATOR SOXR"/>
    <property type="match status" value="1"/>
</dbReference>
<dbReference type="GO" id="GO:0003677">
    <property type="term" value="F:DNA binding"/>
    <property type="evidence" value="ECO:0007669"/>
    <property type="project" value="UniProtKB-KW"/>
</dbReference>
<dbReference type="RefSeq" id="WP_116190346.1">
    <property type="nucleotide sequence ID" value="NZ_QTTN01000021.1"/>
</dbReference>